<dbReference type="AlphaFoldDB" id="A0A9D4J6Q2"/>
<sequence length="66" mass="7601">MLAWNDWITLRIIDGQPIFAKTMKRPSMLWSTKSSKRGLYCSPLFSYSCLIEEIISMVVLYGEPAL</sequence>
<evidence type="ECO:0000313" key="1">
    <source>
        <dbReference type="EMBL" id="KAH3801861.1"/>
    </source>
</evidence>
<proteinExistence type="predicted"/>
<comment type="caution">
    <text evidence="1">The sequence shown here is derived from an EMBL/GenBank/DDBJ whole genome shotgun (WGS) entry which is preliminary data.</text>
</comment>
<organism evidence="1 2">
    <name type="scientific">Dreissena polymorpha</name>
    <name type="common">Zebra mussel</name>
    <name type="synonym">Mytilus polymorpha</name>
    <dbReference type="NCBI Taxonomy" id="45954"/>
    <lineage>
        <taxon>Eukaryota</taxon>
        <taxon>Metazoa</taxon>
        <taxon>Spiralia</taxon>
        <taxon>Lophotrochozoa</taxon>
        <taxon>Mollusca</taxon>
        <taxon>Bivalvia</taxon>
        <taxon>Autobranchia</taxon>
        <taxon>Heteroconchia</taxon>
        <taxon>Euheterodonta</taxon>
        <taxon>Imparidentia</taxon>
        <taxon>Neoheterodontei</taxon>
        <taxon>Myida</taxon>
        <taxon>Dreissenoidea</taxon>
        <taxon>Dreissenidae</taxon>
        <taxon>Dreissena</taxon>
    </lineage>
</organism>
<dbReference type="Proteomes" id="UP000828390">
    <property type="component" value="Unassembled WGS sequence"/>
</dbReference>
<protein>
    <submittedName>
        <fullName evidence="1">Uncharacterized protein</fullName>
    </submittedName>
</protein>
<reference evidence="1" key="2">
    <citation type="submission" date="2020-11" db="EMBL/GenBank/DDBJ databases">
        <authorList>
            <person name="McCartney M.A."/>
            <person name="Auch B."/>
            <person name="Kono T."/>
            <person name="Mallez S."/>
            <person name="Becker A."/>
            <person name="Gohl D.M."/>
            <person name="Silverstein K.A.T."/>
            <person name="Koren S."/>
            <person name="Bechman K.B."/>
            <person name="Herman A."/>
            <person name="Abrahante J.E."/>
            <person name="Garbe J."/>
        </authorList>
    </citation>
    <scope>NUCLEOTIDE SEQUENCE</scope>
    <source>
        <strain evidence="1">Duluth1</strain>
        <tissue evidence="1">Whole animal</tissue>
    </source>
</reference>
<name>A0A9D4J6Q2_DREPO</name>
<gene>
    <name evidence="1" type="ORF">DPMN_155523</name>
</gene>
<accession>A0A9D4J6Q2</accession>
<evidence type="ECO:0000313" key="2">
    <source>
        <dbReference type="Proteomes" id="UP000828390"/>
    </source>
</evidence>
<keyword evidence="2" id="KW-1185">Reference proteome</keyword>
<reference evidence="1" key="1">
    <citation type="journal article" date="2019" name="bioRxiv">
        <title>The Genome of the Zebra Mussel, Dreissena polymorpha: A Resource for Invasive Species Research.</title>
        <authorList>
            <person name="McCartney M.A."/>
            <person name="Auch B."/>
            <person name="Kono T."/>
            <person name="Mallez S."/>
            <person name="Zhang Y."/>
            <person name="Obille A."/>
            <person name="Becker A."/>
            <person name="Abrahante J.E."/>
            <person name="Garbe J."/>
            <person name="Badalamenti J.P."/>
            <person name="Herman A."/>
            <person name="Mangelson H."/>
            <person name="Liachko I."/>
            <person name="Sullivan S."/>
            <person name="Sone E.D."/>
            <person name="Koren S."/>
            <person name="Silverstein K.A.T."/>
            <person name="Beckman K.B."/>
            <person name="Gohl D.M."/>
        </authorList>
    </citation>
    <scope>NUCLEOTIDE SEQUENCE</scope>
    <source>
        <strain evidence="1">Duluth1</strain>
        <tissue evidence="1">Whole animal</tissue>
    </source>
</reference>
<dbReference type="EMBL" id="JAIWYP010000007">
    <property type="protein sequence ID" value="KAH3801861.1"/>
    <property type="molecule type" value="Genomic_DNA"/>
</dbReference>